<keyword evidence="2" id="KW-0479">Metal-binding</keyword>
<evidence type="ECO:0000256" key="5">
    <source>
        <dbReference type="ARBA" id="ARBA00023163"/>
    </source>
</evidence>
<feature type="compositionally biased region" description="Low complexity" evidence="7">
    <location>
        <begin position="1"/>
        <end position="11"/>
    </location>
</feature>
<comment type="caution">
    <text evidence="9">The sequence shown here is derived from an EMBL/GenBank/DDBJ whole genome shotgun (WGS) entry which is preliminary data.</text>
</comment>
<dbReference type="PANTHER" id="PTHR31845:SF19">
    <property type="entry name" value="TRANSCRIPTION FACTOR DOMAIN-CONTAINING PROTEIN"/>
    <property type="match status" value="1"/>
</dbReference>
<feature type="compositionally biased region" description="Acidic residues" evidence="7">
    <location>
        <begin position="204"/>
        <end position="223"/>
    </location>
</feature>
<dbReference type="PANTHER" id="PTHR31845">
    <property type="entry name" value="FINGER DOMAIN PROTEIN, PUTATIVE-RELATED"/>
    <property type="match status" value="1"/>
</dbReference>
<proteinExistence type="predicted"/>
<dbReference type="Pfam" id="PF04082">
    <property type="entry name" value="Fungal_trans"/>
    <property type="match status" value="1"/>
</dbReference>
<dbReference type="GO" id="GO:0000981">
    <property type="term" value="F:DNA-binding transcription factor activity, RNA polymerase II-specific"/>
    <property type="evidence" value="ECO:0007669"/>
    <property type="project" value="InterPro"/>
</dbReference>
<dbReference type="Proteomes" id="UP000053558">
    <property type="component" value="Unassembled WGS sequence"/>
</dbReference>
<dbReference type="GO" id="GO:0008270">
    <property type="term" value="F:zinc ion binding"/>
    <property type="evidence" value="ECO:0007669"/>
    <property type="project" value="InterPro"/>
</dbReference>
<dbReference type="Gene3D" id="4.10.240.10">
    <property type="entry name" value="Zn(2)-C6 fungal-type DNA-binding domain"/>
    <property type="match status" value="1"/>
</dbReference>
<dbReference type="GO" id="GO:0005634">
    <property type="term" value="C:nucleus"/>
    <property type="evidence" value="ECO:0007669"/>
    <property type="project" value="UniProtKB-SubCell"/>
</dbReference>
<dbReference type="EMBL" id="JH711575">
    <property type="protein sequence ID" value="EIW84080.1"/>
    <property type="molecule type" value="Genomic_DNA"/>
</dbReference>
<dbReference type="GO" id="GO:0006351">
    <property type="term" value="P:DNA-templated transcription"/>
    <property type="evidence" value="ECO:0007669"/>
    <property type="project" value="InterPro"/>
</dbReference>
<feature type="domain" description="Zn(2)-C6 fungal-type" evidence="8">
    <location>
        <begin position="69"/>
        <end position="101"/>
    </location>
</feature>
<evidence type="ECO:0000256" key="1">
    <source>
        <dbReference type="ARBA" id="ARBA00004123"/>
    </source>
</evidence>
<dbReference type="SMART" id="SM00066">
    <property type="entry name" value="GAL4"/>
    <property type="match status" value="1"/>
</dbReference>
<dbReference type="CDD" id="cd12148">
    <property type="entry name" value="fungal_TF_MHR"/>
    <property type="match status" value="1"/>
</dbReference>
<dbReference type="SMART" id="SM00906">
    <property type="entry name" value="Fungal_trans"/>
    <property type="match status" value="1"/>
</dbReference>
<feature type="compositionally biased region" description="Polar residues" evidence="7">
    <location>
        <begin position="750"/>
        <end position="768"/>
    </location>
</feature>
<feature type="region of interest" description="Disordered" evidence="7">
    <location>
        <begin position="139"/>
        <end position="182"/>
    </location>
</feature>
<dbReference type="AlphaFoldDB" id="A0A5M3MY80"/>
<evidence type="ECO:0000259" key="8">
    <source>
        <dbReference type="PROSITE" id="PS50048"/>
    </source>
</evidence>
<dbReference type="InterPro" id="IPR007219">
    <property type="entry name" value="XnlR_reg_dom"/>
</dbReference>
<dbReference type="KEGG" id="cput:CONPUDRAFT_99848"/>
<dbReference type="PROSITE" id="PS00463">
    <property type="entry name" value="ZN2_CY6_FUNGAL_1"/>
    <property type="match status" value="1"/>
</dbReference>
<dbReference type="Pfam" id="PF00172">
    <property type="entry name" value="Zn_clus"/>
    <property type="match status" value="1"/>
</dbReference>
<name>A0A5M3MY80_CONPW</name>
<dbReference type="RefSeq" id="XP_007765889.1">
    <property type="nucleotide sequence ID" value="XM_007767699.1"/>
</dbReference>
<dbReference type="InterPro" id="IPR051089">
    <property type="entry name" value="prtT"/>
</dbReference>
<accession>A0A5M3MY80</accession>
<dbReference type="GO" id="GO:0000976">
    <property type="term" value="F:transcription cis-regulatory region binding"/>
    <property type="evidence" value="ECO:0007669"/>
    <property type="project" value="TreeGrafter"/>
</dbReference>
<keyword evidence="5" id="KW-0804">Transcription</keyword>
<evidence type="ECO:0000256" key="4">
    <source>
        <dbReference type="ARBA" id="ARBA00023125"/>
    </source>
</evidence>
<dbReference type="OMA" id="PRFASHI"/>
<keyword evidence="10" id="KW-1185">Reference proteome</keyword>
<evidence type="ECO:0000256" key="6">
    <source>
        <dbReference type="ARBA" id="ARBA00023242"/>
    </source>
</evidence>
<keyword evidence="6" id="KW-0539">Nucleus</keyword>
<dbReference type="GeneID" id="19211957"/>
<protein>
    <recommendedName>
        <fullName evidence="8">Zn(2)-C6 fungal-type domain-containing protein</fullName>
    </recommendedName>
</protein>
<evidence type="ECO:0000313" key="10">
    <source>
        <dbReference type="Proteomes" id="UP000053558"/>
    </source>
</evidence>
<evidence type="ECO:0000313" key="9">
    <source>
        <dbReference type="EMBL" id="EIW84080.1"/>
    </source>
</evidence>
<feature type="compositionally biased region" description="Basic residues" evidence="7">
    <location>
        <begin position="727"/>
        <end position="736"/>
    </location>
</feature>
<keyword evidence="3" id="KW-0805">Transcription regulation</keyword>
<gene>
    <name evidence="9" type="ORF">CONPUDRAFT_99848</name>
</gene>
<comment type="subcellular location">
    <subcellularLocation>
        <location evidence="1">Nucleus</location>
    </subcellularLocation>
</comment>
<evidence type="ECO:0000256" key="7">
    <source>
        <dbReference type="SAM" id="MobiDB-lite"/>
    </source>
</evidence>
<dbReference type="PROSITE" id="PS50048">
    <property type="entry name" value="ZN2_CY6_FUNGAL_2"/>
    <property type="match status" value="1"/>
</dbReference>
<keyword evidence="4" id="KW-0238">DNA-binding</keyword>
<dbReference type="CDD" id="cd00067">
    <property type="entry name" value="GAL4"/>
    <property type="match status" value="1"/>
</dbReference>
<reference evidence="10" key="1">
    <citation type="journal article" date="2012" name="Science">
        <title>The Paleozoic origin of enzymatic lignin decomposition reconstructed from 31 fungal genomes.</title>
        <authorList>
            <person name="Floudas D."/>
            <person name="Binder M."/>
            <person name="Riley R."/>
            <person name="Barry K."/>
            <person name="Blanchette R.A."/>
            <person name="Henrissat B."/>
            <person name="Martinez A.T."/>
            <person name="Otillar R."/>
            <person name="Spatafora J.W."/>
            <person name="Yadav J.S."/>
            <person name="Aerts A."/>
            <person name="Benoit I."/>
            <person name="Boyd A."/>
            <person name="Carlson A."/>
            <person name="Copeland A."/>
            <person name="Coutinho P.M."/>
            <person name="de Vries R.P."/>
            <person name="Ferreira P."/>
            <person name="Findley K."/>
            <person name="Foster B."/>
            <person name="Gaskell J."/>
            <person name="Glotzer D."/>
            <person name="Gorecki P."/>
            <person name="Heitman J."/>
            <person name="Hesse C."/>
            <person name="Hori C."/>
            <person name="Igarashi K."/>
            <person name="Jurgens J.A."/>
            <person name="Kallen N."/>
            <person name="Kersten P."/>
            <person name="Kohler A."/>
            <person name="Kuees U."/>
            <person name="Kumar T.K.A."/>
            <person name="Kuo A."/>
            <person name="LaButti K."/>
            <person name="Larrondo L.F."/>
            <person name="Lindquist E."/>
            <person name="Ling A."/>
            <person name="Lombard V."/>
            <person name="Lucas S."/>
            <person name="Lundell T."/>
            <person name="Martin R."/>
            <person name="McLaughlin D.J."/>
            <person name="Morgenstern I."/>
            <person name="Morin E."/>
            <person name="Murat C."/>
            <person name="Nagy L.G."/>
            <person name="Nolan M."/>
            <person name="Ohm R.A."/>
            <person name="Patyshakuliyeva A."/>
            <person name="Rokas A."/>
            <person name="Ruiz-Duenas F.J."/>
            <person name="Sabat G."/>
            <person name="Salamov A."/>
            <person name="Samejima M."/>
            <person name="Schmutz J."/>
            <person name="Slot J.C."/>
            <person name="St John F."/>
            <person name="Stenlid J."/>
            <person name="Sun H."/>
            <person name="Sun S."/>
            <person name="Syed K."/>
            <person name="Tsang A."/>
            <person name="Wiebenga A."/>
            <person name="Young D."/>
            <person name="Pisabarro A."/>
            <person name="Eastwood D.C."/>
            <person name="Martin F."/>
            <person name="Cullen D."/>
            <person name="Grigoriev I.V."/>
            <person name="Hibbett D.S."/>
        </authorList>
    </citation>
    <scope>NUCLEOTIDE SEQUENCE [LARGE SCALE GENOMIC DNA]</scope>
    <source>
        <strain evidence="10">RWD-64-598 SS2</strain>
    </source>
</reference>
<feature type="compositionally biased region" description="Polar residues" evidence="7">
    <location>
        <begin position="159"/>
        <end position="173"/>
    </location>
</feature>
<feature type="region of interest" description="Disordered" evidence="7">
    <location>
        <begin position="200"/>
        <end position="245"/>
    </location>
</feature>
<dbReference type="SUPFAM" id="SSF57701">
    <property type="entry name" value="Zn2/Cys6 DNA-binding domain"/>
    <property type="match status" value="1"/>
</dbReference>
<organism evidence="9 10">
    <name type="scientific">Coniophora puteana (strain RWD-64-598)</name>
    <name type="common">Brown rot fungus</name>
    <dbReference type="NCBI Taxonomy" id="741705"/>
    <lineage>
        <taxon>Eukaryota</taxon>
        <taxon>Fungi</taxon>
        <taxon>Dikarya</taxon>
        <taxon>Basidiomycota</taxon>
        <taxon>Agaricomycotina</taxon>
        <taxon>Agaricomycetes</taxon>
        <taxon>Agaricomycetidae</taxon>
        <taxon>Boletales</taxon>
        <taxon>Coniophorineae</taxon>
        <taxon>Coniophoraceae</taxon>
        <taxon>Coniophora</taxon>
    </lineage>
</organism>
<feature type="region of interest" description="Disordered" evidence="7">
    <location>
        <begin position="719"/>
        <end position="782"/>
    </location>
</feature>
<evidence type="ECO:0000256" key="3">
    <source>
        <dbReference type="ARBA" id="ARBA00023015"/>
    </source>
</evidence>
<dbReference type="InterPro" id="IPR001138">
    <property type="entry name" value="Zn2Cys6_DnaBD"/>
</dbReference>
<evidence type="ECO:0000256" key="2">
    <source>
        <dbReference type="ARBA" id="ARBA00022723"/>
    </source>
</evidence>
<dbReference type="InterPro" id="IPR036864">
    <property type="entry name" value="Zn2-C6_fun-type_DNA-bd_sf"/>
</dbReference>
<dbReference type="OrthoDB" id="39175at2759"/>
<feature type="region of interest" description="Disordered" evidence="7">
    <location>
        <begin position="1"/>
        <end position="67"/>
    </location>
</feature>
<feature type="region of interest" description="Disordered" evidence="7">
    <location>
        <begin position="865"/>
        <end position="884"/>
    </location>
</feature>
<sequence>MQLPVQQQPPLRVSEMTSRFHQLPKELAQSSLNPTKRPRNGTEFAEHRPTNSQDDGDQGADGKQKIGGACSRCRGLKVKCLFTGNNESCKRCTSANAECIIPGRKKRRPPPKREHLLNQIRDQANQIQQLMQKLEVTNKQGGTSVASPARSPNEILPLTPSSTSELHSPTASTGPVVPGPEVQDWIGKARASFAEFHGLVGKQDDEEGDEEYDGASSDDEVEIVVESSSEEERYATADEDAVDSAKGTGAFQTMARVTRSFRGQKPLKKKNEPEEEVGVANEKFFRNKEPFSNDDTPPNAERVPFILARQIITPQDAENLFQLYFDMMNPSTSLLDRHLHTPHYVYWKSPFLFTVICAVASRYYEEKTHVYHELMRYAQLAAGTALIGDPKNEEMCAAYILLQLYPVPSRRWGDDRSWIYLGLAIRIAQDLNLDRPVTAKPDNERHSRILLNRTRIWMNCFNLDRSTGSQYGKKPIIPNHDYVASHSENWWYSSPYNLEYFDIHTCVYNAELKLMANFWSKIYSDPSHPTGLNKSANFEQIASQTDDEIQQLLAYWMRRLEQTDQTNLLNSFRTGLLKLGFSYARLVALSTGLQHASSKTSFEDNPFLLRCYEAAKYVVEGAVNEVFCTPEQKNFLRHGPEAQCIFISFASAFLVKLLHPKYAMSFNATQRVEIRALVQKAVDLLGSPEVVIDERHFPKLYSRFLTGLLNTPMARVDAPLSPNVGVARRRSARKNKSPSGRPSELDSSSDHPSPGTNYSLSPSPSQSAFLHPGVSDGQQQPQNLDATVSRANQHSVNVVQQSSSTPSLLGGGAPMNTSDFFQPQPPPMFDSDFLDSMDFMADPVWSETTVPGLTWLSQMQTNTSESMNNQSYSGYNSTPFGNAF</sequence>